<name>A0A4S9K2X0_AURPU</name>
<comment type="caution">
    <text evidence="2">The sequence shown here is derived from an EMBL/GenBank/DDBJ whole genome shotgun (WGS) entry which is preliminary data.</text>
</comment>
<dbReference type="Proteomes" id="UP000310687">
    <property type="component" value="Unassembled WGS sequence"/>
</dbReference>
<evidence type="ECO:0000313" key="4">
    <source>
        <dbReference type="Proteomes" id="UP000310687"/>
    </source>
</evidence>
<gene>
    <name evidence="2" type="ORF">D6D22_01301</name>
    <name evidence="1" type="ORF">D6D24_00686</name>
</gene>
<organism evidence="2 4">
    <name type="scientific">Aureobasidium pullulans</name>
    <name type="common">Black yeast</name>
    <name type="synonym">Pullularia pullulans</name>
    <dbReference type="NCBI Taxonomy" id="5580"/>
    <lineage>
        <taxon>Eukaryota</taxon>
        <taxon>Fungi</taxon>
        <taxon>Dikarya</taxon>
        <taxon>Ascomycota</taxon>
        <taxon>Pezizomycotina</taxon>
        <taxon>Dothideomycetes</taxon>
        <taxon>Dothideomycetidae</taxon>
        <taxon>Dothideales</taxon>
        <taxon>Saccotheciaceae</taxon>
        <taxon>Aureobasidium</taxon>
    </lineage>
</organism>
<accession>A0A4S9K2X0</accession>
<dbReference type="AlphaFoldDB" id="A0A4S9K2X0"/>
<evidence type="ECO:0000313" key="3">
    <source>
        <dbReference type="Proteomes" id="UP000308014"/>
    </source>
</evidence>
<reference evidence="3 4" key="1">
    <citation type="submission" date="2018-10" db="EMBL/GenBank/DDBJ databases">
        <title>Fifty Aureobasidium pullulans genomes reveal a recombining polyextremotolerant generalist.</title>
        <authorList>
            <person name="Gostincar C."/>
            <person name="Turk M."/>
            <person name="Zajc J."/>
            <person name="Gunde-Cimerman N."/>
        </authorList>
    </citation>
    <scope>NUCLEOTIDE SEQUENCE [LARGE SCALE GENOMIC DNA]</scope>
    <source>
        <strain evidence="2 4">EXF-11013</strain>
        <strain evidence="1 3">EXF-11318</strain>
    </source>
</reference>
<proteinExistence type="predicted"/>
<dbReference type="EMBL" id="QZAJ01000010">
    <property type="protein sequence ID" value="THW23298.1"/>
    <property type="molecule type" value="Genomic_DNA"/>
</dbReference>
<sequence length="75" mass="8365">MSLTQTEVQLVLKGLRETANLIRLIVSSRVTGSKRCSDASPMTGWEHQGRILIPMLINTWSAVWLAMSYTSTLSQ</sequence>
<protein>
    <submittedName>
        <fullName evidence="2">Uncharacterized protein</fullName>
    </submittedName>
</protein>
<dbReference type="EMBL" id="QZAL01000010">
    <property type="protein sequence ID" value="THW50316.1"/>
    <property type="molecule type" value="Genomic_DNA"/>
</dbReference>
<evidence type="ECO:0000313" key="2">
    <source>
        <dbReference type="EMBL" id="THW50316.1"/>
    </source>
</evidence>
<evidence type="ECO:0000313" key="1">
    <source>
        <dbReference type="EMBL" id="THW23298.1"/>
    </source>
</evidence>
<dbReference type="Proteomes" id="UP000308014">
    <property type="component" value="Unassembled WGS sequence"/>
</dbReference>